<accession>A0A2H3KCD5</accession>
<evidence type="ECO:0000256" key="8">
    <source>
        <dbReference type="ARBA" id="ARBA00048798"/>
    </source>
</evidence>
<comment type="similarity">
    <text evidence="4">Belongs to the class-IV pyridoxal-phosphate-dependent aminotransferase family.</text>
</comment>
<dbReference type="GO" id="GO:0046394">
    <property type="term" value="P:carboxylic acid biosynthetic process"/>
    <property type="evidence" value="ECO:0007669"/>
    <property type="project" value="UniProtKB-ARBA"/>
</dbReference>
<protein>
    <recommendedName>
        <fullName evidence="5">branched-chain-amino-acid transaminase</fullName>
        <ecNumber evidence="5">2.6.1.42</ecNumber>
    </recommendedName>
</protein>
<keyword evidence="10" id="KW-0808">Transferase</keyword>
<dbReference type="CDD" id="cd00449">
    <property type="entry name" value="PLPDE_IV"/>
    <property type="match status" value="1"/>
</dbReference>
<evidence type="ECO:0000256" key="9">
    <source>
        <dbReference type="ARBA" id="ARBA00049229"/>
    </source>
</evidence>
<gene>
    <name evidence="10" type="ORF">B0A77_06005</name>
</gene>
<keyword evidence="6" id="KW-0949">S-adenosyl-L-methionine</keyword>
<dbReference type="PANTHER" id="PTHR42743">
    <property type="entry name" value="AMINO-ACID AMINOTRANSFERASE"/>
    <property type="match status" value="1"/>
</dbReference>
<comment type="catalytic activity">
    <reaction evidence="9">
        <text>L-leucine + 2-oxoglutarate = 4-methyl-2-oxopentanoate + L-glutamate</text>
        <dbReference type="Rhea" id="RHEA:18321"/>
        <dbReference type="ChEBI" id="CHEBI:16810"/>
        <dbReference type="ChEBI" id="CHEBI:17865"/>
        <dbReference type="ChEBI" id="CHEBI:29985"/>
        <dbReference type="ChEBI" id="CHEBI:57427"/>
        <dbReference type="EC" id="2.6.1.42"/>
    </reaction>
</comment>
<evidence type="ECO:0000256" key="7">
    <source>
        <dbReference type="ARBA" id="ARBA00048212"/>
    </source>
</evidence>
<organism evidence="10 11">
    <name type="scientific">Flavobacterium branchiophilum</name>
    <dbReference type="NCBI Taxonomy" id="55197"/>
    <lineage>
        <taxon>Bacteria</taxon>
        <taxon>Pseudomonadati</taxon>
        <taxon>Bacteroidota</taxon>
        <taxon>Flavobacteriia</taxon>
        <taxon>Flavobacteriales</taxon>
        <taxon>Flavobacteriaceae</taxon>
        <taxon>Flavobacterium</taxon>
    </lineage>
</organism>
<comment type="caution">
    <text evidence="10">The sequence shown here is derived from an EMBL/GenBank/DDBJ whole genome shotgun (WGS) entry which is preliminary data.</text>
</comment>
<comment type="catalytic activity">
    <reaction evidence="7">
        <text>L-valine + 2-oxoglutarate = 3-methyl-2-oxobutanoate + L-glutamate</text>
        <dbReference type="Rhea" id="RHEA:24813"/>
        <dbReference type="ChEBI" id="CHEBI:11851"/>
        <dbReference type="ChEBI" id="CHEBI:16810"/>
        <dbReference type="ChEBI" id="CHEBI:29985"/>
        <dbReference type="ChEBI" id="CHEBI:57762"/>
        <dbReference type="EC" id="2.6.1.42"/>
    </reaction>
</comment>
<evidence type="ECO:0000256" key="1">
    <source>
        <dbReference type="ARBA" id="ARBA00004824"/>
    </source>
</evidence>
<dbReference type="InterPro" id="IPR043132">
    <property type="entry name" value="BCAT-like_C"/>
</dbReference>
<evidence type="ECO:0000256" key="2">
    <source>
        <dbReference type="ARBA" id="ARBA00004931"/>
    </source>
</evidence>
<dbReference type="RefSeq" id="WP_097553874.1">
    <property type="nucleotide sequence ID" value="NZ_PCMW01000033.1"/>
</dbReference>
<dbReference type="Pfam" id="PF01063">
    <property type="entry name" value="Aminotran_4"/>
    <property type="match status" value="1"/>
</dbReference>
<evidence type="ECO:0000256" key="4">
    <source>
        <dbReference type="ARBA" id="ARBA00009320"/>
    </source>
</evidence>
<dbReference type="InterPro" id="IPR036038">
    <property type="entry name" value="Aminotransferase-like"/>
</dbReference>
<dbReference type="Gene3D" id="3.20.10.10">
    <property type="entry name" value="D-amino Acid Aminotransferase, subunit A, domain 2"/>
    <property type="match status" value="1"/>
</dbReference>
<dbReference type="AlphaFoldDB" id="A0A2H3KCD5"/>
<dbReference type="SUPFAM" id="SSF56752">
    <property type="entry name" value="D-aminoacid aminotransferase-like PLP-dependent enzymes"/>
    <property type="match status" value="1"/>
</dbReference>
<dbReference type="InterPro" id="IPR043131">
    <property type="entry name" value="BCAT-like_N"/>
</dbReference>
<comment type="pathway">
    <text evidence="3">Amino-acid biosynthesis; L-leucine biosynthesis; L-leucine from 3-methyl-2-oxobutanoate: step 4/4.</text>
</comment>
<proteinExistence type="inferred from homology"/>
<dbReference type="InterPro" id="IPR050571">
    <property type="entry name" value="Class-IV_PLP-Dep_Aminotrnsfr"/>
</dbReference>
<dbReference type="Proteomes" id="UP000220828">
    <property type="component" value="Unassembled WGS sequence"/>
</dbReference>
<comment type="catalytic activity">
    <reaction evidence="8">
        <text>L-isoleucine + 2-oxoglutarate = (S)-3-methyl-2-oxopentanoate + L-glutamate</text>
        <dbReference type="Rhea" id="RHEA:24801"/>
        <dbReference type="ChEBI" id="CHEBI:16810"/>
        <dbReference type="ChEBI" id="CHEBI:29985"/>
        <dbReference type="ChEBI" id="CHEBI:35146"/>
        <dbReference type="ChEBI" id="CHEBI:58045"/>
        <dbReference type="EC" id="2.6.1.42"/>
    </reaction>
</comment>
<comment type="pathway">
    <text evidence="2">Amino-acid biosynthesis; L-valine biosynthesis; L-valine from pyruvate: step 4/4.</text>
</comment>
<evidence type="ECO:0000313" key="10">
    <source>
        <dbReference type="EMBL" id="PDS25007.1"/>
    </source>
</evidence>
<name>A0A2H3KCD5_9FLAO</name>
<dbReference type="PROSITE" id="PS00095">
    <property type="entry name" value="C5_MTASE_2"/>
    <property type="match status" value="1"/>
</dbReference>
<dbReference type="GO" id="GO:0004084">
    <property type="term" value="F:branched-chain-amino-acid transaminase activity"/>
    <property type="evidence" value="ECO:0007669"/>
    <property type="project" value="UniProtKB-EC"/>
</dbReference>
<dbReference type="Gene3D" id="3.30.470.10">
    <property type="match status" value="1"/>
</dbReference>
<evidence type="ECO:0000313" key="11">
    <source>
        <dbReference type="Proteomes" id="UP000220828"/>
    </source>
</evidence>
<sequence length="283" mass="32386">MVNSNGNIVASNSELLHQNRAFLYGDAVFETLKIVNHSILFWEDHYFRLMATMRIVRMEIPMNFTMEYLENQILSLVQTKNITNAARARITVYRASPGFYLPETNDVGFVIQVAEIPHSQYQWNSSKYEVDLYKDFYISKQLISNLKTTNKIIHITGSIFAKENDLDNCLLLNESKQVTEALQGNVFVYINQVLKTPPLSEGCLNGVMRKNIISLLQKNQLVPIEESPISPFELQKADEIFITNVVQGIQPITHYRKKTFGNSLAIRLIEMLNNHVQTPSKGV</sequence>
<dbReference type="PANTHER" id="PTHR42743:SF11">
    <property type="entry name" value="AMINODEOXYCHORISMATE LYASE"/>
    <property type="match status" value="1"/>
</dbReference>
<reference evidence="10 11" key="1">
    <citation type="submission" date="2017-09" db="EMBL/GenBank/DDBJ databases">
        <title>Whole genomes of Flavobacteriaceae.</title>
        <authorList>
            <person name="Stine C."/>
            <person name="Li C."/>
            <person name="Tadesse D."/>
        </authorList>
    </citation>
    <scope>NUCLEOTIDE SEQUENCE [LARGE SCALE GENOMIC DNA]</scope>
    <source>
        <strain evidence="10 11">ATCC 35036</strain>
    </source>
</reference>
<dbReference type="InterPro" id="IPR001544">
    <property type="entry name" value="Aminotrans_IV"/>
</dbReference>
<dbReference type="InterPro" id="IPR031303">
    <property type="entry name" value="C5_meth_CS"/>
</dbReference>
<comment type="pathway">
    <text evidence="1">Amino-acid biosynthesis; L-isoleucine biosynthesis; L-isoleucine from 2-oxobutanoate: step 4/4.</text>
</comment>
<dbReference type="EMBL" id="PCMW01000033">
    <property type="protein sequence ID" value="PDS25007.1"/>
    <property type="molecule type" value="Genomic_DNA"/>
</dbReference>
<evidence type="ECO:0000256" key="3">
    <source>
        <dbReference type="ARBA" id="ARBA00005072"/>
    </source>
</evidence>
<evidence type="ECO:0000256" key="6">
    <source>
        <dbReference type="ARBA" id="ARBA00022691"/>
    </source>
</evidence>
<dbReference type="OrthoDB" id="9805628at2"/>
<evidence type="ECO:0000256" key="5">
    <source>
        <dbReference type="ARBA" id="ARBA00013053"/>
    </source>
</evidence>
<keyword evidence="10" id="KW-0032">Aminotransferase</keyword>
<dbReference type="EC" id="2.6.1.42" evidence="5"/>